<proteinExistence type="predicted"/>
<dbReference type="AlphaFoldDB" id="A0A0F9RGH6"/>
<name>A0A0F9RGH6_9ZZZZ</name>
<protein>
    <submittedName>
        <fullName evidence="1">Uncharacterized protein</fullName>
    </submittedName>
</protein>
<evidence type="ECO:0000313" key="1">
    <source>
        <dbReference type="EMBL" id="KKN24186.1"/>
    </source>
</evidence>
<organism evidence="1">
    <name type="scientific">marine sediment metagenome</name>
    <dbReference type="NCBI Taxonomy" id="412755"/>
    <lineage>
        <taxon>unclassified sequences</taxon>
        <taxon>metagenomes</taxon>
        <taxon>ecological metagenomes</taxon>
    </lineage>
</organism>
<accession>A0A0F9RGH6</accession>
<comment type="caution">
    <text evidence="1">The sequence shown here is derived from an EMBL/GenBank/DDBJ whole genome shotgun (WGS) entry which is preliminary data.</text>
</comment>
<sequence length="61" mass="6646">MKKVECGNGMGCGKLMNERVPNSRDYLGRSWHDKCQEKALADEWRPIAAAAVAKAIAVRGG</sequence>
<dbReference type="EMBL" id="LAZR01002903">
    <property type="protein sequence ID" value="KKN24186.1"/>
    <property type="molecule type" value="Genomic_DNA"/>
</dbReference>
<gene>
    <name evidence="1" type="ORF">LCGC14_0897520</name>
</gene>
<reference evidence="1" key="1">
    <citation type="journal article" date="2015" name="Nature">
        <title>Complex archaea that bridge the gap between prokaryotes and eukaryotes.</title>
        <authorList>
            <person name="Spang A."/>
            <person name="Saw J.H."/>
            <person name="Jorgensen S.L."/>
            <person name="Zaremba-Niedzwiedzka K."/>
            <person name="Martijn J."/>
            <person name="Lind A.E."/>
            <person name="van Eijk R."/>
            <person name="Schleper C."/>
            <person name="Guy L."/>
            <person name="Ettema T.J."/>
        </authorList>
    </citation>
    <scope>NUCLEOTIDE SEQUENCE</scope>
</reference>